<feature type="region of interest" description="Disordered" evidence="1">
    <location>
        <begin position="1"/>
        <end position="37"/>
    </location>
</feature>
<dbReference type="PANTHER" id="PTHR12673:SF159">
    <property type="entry name" value="LD03170P"/>
    <property type="match status" value="1"/>
</dbReference>
<dbReference type="SUPFAM" id="SSF50729">
    <property type="entry name" value="PH domain-like"/>
    <property type="match status" value="1"/>
</dbReference>
<dbReference type="PANTHER" id="PTHR12673">
    <property type="entry name" value="FACIOGENITAL DYSPLASIA PROTEIN"/>
    <property type="match status" value="1"/>
</dbReference>
<dbReference type="Pfam" id="PF22697">
    <property type="entry name" value="SOS1_NGEF_PH"/>
    <property type="match status" value="1"/>
</dbReference>
<dbReference type="InterPro" id="IPR000219">
    <property type="entry name" value="DH_dom"/>
</dbReference>
<dbReference type="PROSITE" id="PS50003">
    <property type="entry name" value="PH_DOMAIN"/>
    <property type="match status" value="1"/>
</dbReference>
<dbReference type="EMBL" id="KZ303843">
    <property type="protein sequence ID" value="PHZ16696.1"/>
    <property type="molecule type" value="Genomic_DNA"/>
</dbReference>
<evidence type="ECO:0000259" key="3">
    <source>
        <dbReference type="PROSITE" id="PS50010"/>
    </source>
</evidence>
<dbReference type="STRING" id="1340429.A0A2G4T7P2"/>
<dbReference type="Proteomes" id="UP000242254">
    <property type="component" value="Unassembled WGS sequence"/>
</dbReference>
<feature type="compositionally biased region" description="Low complexity" evidence="1">
    <location>
        <begin position="26"/>
        <end position="37"/>
    </location>
</feature>
<dbReference type="CDD" id="cd00160">
    <property type="entry name" value="RhoGEF"/>
    <property type="match status" value="1"/>
</dbReference>
<dbReference type="Pfam" id="PF00621">
    <property type="entry name" value="RhoGEF"/>
    <property type="match status" value="1"/>
</dbReference>
<feature type="domain" description="PH" evidence="2">
    <location>
        <begin position="326"/>
        <end position="443"/>
    </location>
</feature>
<evidence type="ECO:0000259" key="2">
    <source>
        <dbReference type="PROSITE" id="PS50003"/>
    </source>
</evidence>
<sequence length="499" mass="56909">MDKQQQRLFTNNKPPSMTNYQSPRESFTSSSTGTSSSRYTNSGFLTAASLSSIDHQSTASSAIHFLSDSMIASESQDFDIIDSLNYEDIDETLLDHELTHRNREKIVNTLIRSEQGYTNSLHLVKQLFLVPLRKDTKQSTFSFLTSKKVPCTEREYRWLFGNYEEIIKLHDTVLSSLKERMQIWGPTQILSDVFQSWFPHLEIYRSYFNNYGVSLTTYERLTRYQPFKKFLDATYKDKAAQDVDLLALLQLPASCIARYADTISHLADLTPPMHPDYTGLQKCKQWIIQFRQSMTEKMLDAQNVDKVLRLHEAFIDAPFTVRAERRLILQGNLCRVTLSSRSVGEERKYILFTDMLVYVKPMQQKGTTRLQYKGHIVLDRAKVRSLSKEEAGGIAHCFELTPSHAGVDSLNTTFVSTAPSFVLYVGSDEERKEWISKLTDVIDNLDRLAMIKQAHANRKRIQDLAPKGSAIASVAASVNSLSLDDSNKSSSSKESFYTN</sequence>
<evidence type="ECO:0000313" key="5">
    <source>
        <dbReference type="Proteomes" id="UP000242254"/>
    </source>
</evidence>
<protein>
    <submittedName>
        <fullName evidence="4">Dbl homology domain-containing protein</fullName>
    </submittedName>
</protein>
<dbReference type="Gene3D" id="1.20.900.10">
    <property type="entry name" value="Dbl homology (DH) domain"/>
    <property type="match status" value="1"/>
</dbReference>
<name>A0A2G4T7P2_RHIZD</name>
<dbReference type="AlphaFoldDB" id="A0A2G4T7P2"/>
<proteinExistence type="predicted"/>
<dbReference type="RefSeq" id="XP_023470404.1">
    <property type="nucleotide sequence ID" value="XM_023615516.1"/>
</dbReference>
<dbReference type="SMART" id="SM00325">
    <property type="entry name" value="RhoGEF"/>
    <property type="match status" value="1"/>
</dbReference>
<dbReference type="SMART" id="SM00233">
    <property type="entry name" value="PH"/>
    <property type="match status" value="1"/>
</dbReference>
<gene>
    <name evidence="4" type="ORF">RHIMIDRAFT_65060</name>
</gene>
<evidence type="ECO:0000256" key="1">
    <source>
        <dbReference type="SAM" id="MobiDB-lite"/>
    </source>
</evidence>
<dbReference type="InterPro" id="IPR055251">
    <property type="entry name" value="SOS1_NGEF_PH"/>
</dbReference>
<dbReference type="Gene3D" id="2.30.29.30">
    <property type="entry name" value="Pleckstrin-homology domain (PH domain)/Phosphotyrosine-binding domain (PTB)"/>
    <property type="match status" value="1"/>
</dbReference>
<dbReference type="GO" id="GO:0005737">
    <property type="term" value="C:cytoplasm"/>
    <property type="evidence" value="ECO:0007669"/>
    <property type="project" value="TreeGrafter"/>
</dbReference>
<dbReference type="InterPro" id="IPR001849">
    <property type="entry name" value="PH_domain"/>
</dbReference>
<keyword evidence="5" id="KW-1185">Reference proteome</keyword>
<feature type="domain" description="DH" evidence="3">
    <location>
        <begin position="102"/>
        <end position="297"/>
    </location>
</feature>
<dbReference type="InterPro" id="IPR051092">
    <property type="entry name" value="FYVE_RhoGEF_PH"/>
</dbReference>
<evidence type="ECO:0000313" key="4">
    <source>
        <dbReference type="EMBL" id="PHZ16696.1"/>
    </source>
</evidence>
<dbReference type="InterPro" id="IPR035899">
    <property type="entry name" value="DBL_dom_sf"/>
</dbReference>
<dbReference type="InterPro" id="IPR011993">
    <property type="entry name" value="PH-like_dom_sf"/>
</dbReference>
<organism evidence="4 5">
    <name type="scientific">Rhizopus microsporus ATCC 52813</name>
    <dbReference type="NCBI Taxonomy" id="1340429"/>
    <lineage>
        <taxon>Eukaryota</taxon>
        <taxon>Fungi</taxon>
        <taxon>Fungi incertae sedis</taxon>
        <taxon>Mucoromycota</taxon>
        <taxon>Mucoromycotina</taxon>
        <taxon>Mucoromycetes</taxon>
        <taxon>Mucorales</taxon>
        <taxon>Mucorineae</taxon>
        <taxon>Rhizopodaceae</taxon>
        <taxon>Rhizopus</taxon>
    </lineage>
</organism>
<dbReference type="SUPFAM" id="SSF48065">
    <property type="entry name" value="DBL homology domain (DH-domain)"/>
    <property type="match status" value="1"/>
</dbReference>
<accession>A0A2G4T7P2</accession>
<dbReference type="PROSITE" id="PS50010">
    <property type="entry name" value="DH_2"/>
    <property type="match status" value="1"/>
</dbReference>
<dbReference type="GeneID" id="35446504"/>
<dbReference type="GO" id="GO:0005085">
    <property type="term" value="F:guanyl-nucleotide exchange factor activity"/>
    <property type="evidence" value="ECO:0007669"/>
    <property type="project" value="InterPro"/>
</dbReference>
<reference evidence="4 5" key="1">
    <citation type="journal article" date="2016" name="Proc. Natl. Acad. Sci. U.S.A.">
        <title>Lipid metabolic changes in an early divergent fungus govern the establishment of a mutualistic symbiosis with endobacteria.</title>
        <authorList>
            <person name="Lastovetsky O.A."/>
            <person name="Gaspar M.L."/>
            <person name="Mondo S.J."/>
            <person name="LaButti K.M."/>
            <person name="Sandor L."/>
            <person name="Grigoriev I.V."/>
            <person name="Henry S.A."/>
            <person name="Pawlowska T.E."/>
        </authorList>
    </citation>
    <scope>NUCLEOTIDE SEQUENCE [LARGE SCALE GENOMIC DNA]</scope>
    <source>
        <strain evidence="4 5">ATCC 52813</strain>
    </source>
</reference>
<feature type="compositionally biased region" description="Polar residues" evidence="1">
    <location>
        <begin position="1"/>
        <end position="25"/>
    </location>
</feature>